<keyword evidence="3" id="KW-1185">Reference proteome</keyword>
<evidence type="ECO:0000259" key="1">
    <source>
        <dbReference type="SMART" id="SM00871"/>
    </source>
</evidence>
<protein>
    <recommendedName>
        <fullName evidence="1">AraC effector-binding domain-containing protein</fullName>
    </recommendedName>
</protein>
<dbReference type="SUPFAM" id="SSF55136">
    <property type="entry name" value="Probable bacterial effector-binding domain"/>
    <property type="match status" value="1"/>
</dbReference>
<dbReference type="InterPro" id="IPR011256">
    <property type="entry name" value="Reg_factor_effector_dom_sf"/>
</dbReference>
<proteinExistence type="predicted"/>
<dbReference type="Gene3D" id="3.20.80.10">
    <property type="entry name" value="Regulatory factor, effector binding domain"/>
    <property type="match status" value="1"/>
</dbReference>
<dbReference type="Pfam" id="PF14526">
    <property type="entry name" value="Cass2"/>
    <property type="match status" value="1"/>
</dbReference>
<accession>A0ABQ2LAJ1</accession>
<reference evidence="3" key="1">
    <citation type="journal article" date="2019" name="Int. J. Syst. Evol. Microbiol.">
        <title>The Global Catalogue of Microorganisms (GCM) 10K type strain sequencing project: providing services to taxonomists for standard genome sequencing and annotation.</title>
        <authorList>
            <consortium name="The Broad Institute Genomics Platform"/>
            <consortium name="The Broad Institute Genome Sequencing Center for Infectious Disease"/>
            <person name="Wu L."/>
            <person name="Ma J."/>
        </authorList>
    </citation>
    <scope>NUCLEOTIDE SEQUENCE [LARGE SCALE GENOMIC DNA]</scope>
    <source>
        <strain evidence="3">CGMCC 1.6964</strain>
    </source>
</reference>
<dbReference type="InterPro" id="IPR029441">
    <property type="entry name" value="Cass2"/>
</dbReference>
<comment type="caution">
    <text evidence="2">The sequence shown here is derived from an EMBL/GenBank/DDBJ whole genome shotgun (WGS) entry which is preliminary data.</text>
</comment>
<evidence type="ECO:0000313" key="3">
    <source>
        <dbReference type="Proteomes" id="UP000606653"/>
    </source>
</evidence>
<dbReference type="EMBL" id="BMLN01000015">
    <property type="protein sequence ID" value="GGO08429.1"/>
    <property type="molecule type" value="Genomic_DNA"/>
</dbReference>
<organism evidence="2 3">
    <name type="scientific">Saccharibacillus kuerlensis</name>
    <dbReference type="NCBI Taxonomy" id="459527"/>
    <lineage>
        <taxon>Bacteria</taxon>
        <taxon>Bacillati</taxon>
        <taxon>Bacillota</taxon>
        <taxon>Bacilli</taxon>
        <taxon>Bacillales</taxon>
        <taxon>Paenibacillaceae</taxon>
        <taxon>Saccharibacillus</taxon>
    </lineage>
</organism>
<dbReference type="SMART" id="SM00871">
    <property type="entry name" value="AraC_E_bind"/>
    <property type="match status" value="1"/>
</dbReference>
<evidence type="ECO:0000313" key="2">
    <source>
        <dbReference type="EMBL" id="GGO08429.1"/>
    </source>
</evidence>
<sequence length="164" mass="18807">MNTEVIKRPETKIAGFKVETLLKDTKKQHTIPKLQQRFNETVEEVPGAINLPITYGVFIDPPDYNPDTDLFTWIAGVESDLETEVEEEMVTHVIPAGTYAVIHYEGDIDNAGSAYDQLYHWIEESEYKQKGSYGFELYSTIQSSLERQTSSFKLHFPVELRETV</sequence>
<name>A0ABQ2LAJ1_9BACL</name>
<feature type="domain" description="AraC effector-binding" evidence="1">
    <location>
        <begin position="1"/>
        <end position="159"/>
    </location>
</feature>
<dbReference type="InterPro" id="IPR053182">
    <property type="entry name" value="YobU-like_regulator"/>
</dbReference>
<dbReference type="InterPro" id="IPR010499">
    <property type="entry name" value="AraC_E-bd"/>
</dbReference>
<dbReference type="RefSeq" id="WP_018978885.1">
    <property type="nucleotide sequence ID" value="NZ_BMLN01000015.1"/>
</dbReference>
<gene>
    <name evidence="2" type="ORF">GCM10010969_37910</name>
</gene>
<dbReference type="Proteomes" id="UP000606653">
    <property type="component" value="Unassembled WGS sequence"/>
</dbReference>
<dbReference type="PANTHER" id="PTHR36444:SF2">
    <property type="entry name" value="TRANSCRIPTIONAL REGULATOR PROTEIN YOBU-RELATED"/>
    <property type="match status" value="1"/>
</dbReference>
<dbReference type="PANTHER" id="PTHR36444">
    <property type="entry name" value="TRANSCRIPTIONAL REGULATOR PROTEIN YOBU-RELATED"/>
    <property type="match status" value="1"/>
</dbReference>